<dbReference type="OrthoDB" id="6422814at2759"/>
<organism evidence="2 3">
    <name type="scientific">Trichonephila inaurata madagascariensis</name>
    <dbReference type="NCBI Taxonomy" id="2747483"/>
    <lineage>
        <taxon>Eukaryota</taxon>
        <taxon>Metazoa</taxon>
        <taxon>Ecdysozoa</taxon>
        <taxon>Arthropoda</taxon>
        <taxon>Chelicerata</taxon>
        <taxon>Arachnida</taxon>
        <taxon>Araneae</taxon>
        <taxon>Araneomorphae</taxon>
        <taxon>Entelegynae</taxon>
        <taxon>Araneoidea</taxon>
        <taxon>Nephilidae</taxon>
        <taxon>Trichonephila</taxon>
        <taxon>Trichonephila inaurata</taxon>
    </lineage>
</organism>
<keyword evidence="3" id="KW-1185">Reference proteome</keyword>
<name>A0A8X6XIC9_9ARAC</name>
<gene>
    <name evidence="2" type="ORF">TNIN_88231</name>
</gene>
<reference evidence="2" key="1">
    <citation type="submission" date="2020-08" db="EMBL/GenBank/DDBJ databases">
        <title>Multicomponent nature underlies the extraordinary mechanical properties of spider dragline silk.</title>
        <authorList>
            <person name="Kono N."/>
            <person name="Nakamura H."/>
            <person name="Mori M."/>
            <person name="Yoshida Y."/>
            <person name="Ohtoshi R."/>
            <person name="Malay A.D."/>
            <person name="Moran D.A.P."/>
            <person name="Tomita M."/>
            <person name="Numata K."/>
            <person name="Arakawa K."/>
        </authorList>
    </citation>
    <scope>NUCLEOTIDE SEQUENCE</scope>
</reference>
<evidence type="ECO:0000313" key="2">
    <source>
        <dbReference type="EMBL" id="GFY52994.1"/>
    </source>
</evidence>
<dbReference type="AlphaFoldDB" id="A0A8X6XIC9"/>
<dbReference type="Proteomes" id="UP000886998">
    <property type="component" value="Unassembled WGS sequence"/>
</dbReference>
<comment type="caution">
    <text evidence="2">The sequence shown here is derived from an EMBL/GenBank/DDBJ whole genome shotgun (WGS) entry which is preliminary data.</text>
</comment>
<feature type="chain" id="PRO_5036487336" evidence="1">
    <location>
        <begin position="22"/>
        <end position="128"/>
    </location>
</feature>
<evidence type="ECO:0000256" key="1">
    <source>
        <dbReference type="SAM" id="SignalP"/>
    </source>
</evidence>
<accession>A0A8X6XIC9</accession>
<sequence length="128" mass="14430">MNKFITFVALFCAIAYPCANAADCDAEFNMVKKTVNDLVETDDAPECVKQYDLIRFKCTAGEDEEVDRQKLEEFKAYLGGLSEEEQGAVLMCGMQLGEMALNQVGDQLSEECKEEMEKKKEEMMGNEK</sequence>
<proteinExistence type="predicted"/>
<protein>
    <submittedName>
        <fullName evidence="2">Uncharacterized protein</fullName>
    </submittedName>
</protein>
<evidence type="ECO:0000313" key="3">
    <source>
        <dbReference type="Proteomes" id="UP000886998"/>
    </source>
</evidence>
<keyword evidence="1" id="KW-0732">Signal</keyword>
<feature type="signal peptide" evidence="1">
    <location>
        <begin position="1"/>
        <end position="21"/>
    </location>
</feature>
<dbReference type="EMBL" id="BMAV01009009">
    <property type="protein sequence ID" value="GFY52994.1"/>
    <property type="molecule type" value="Genomic_DNA"/>
</dbReference>